<dbReference type="VEuPathDB" id="VectorBase:ASTE004060"/>
<evidence type="ECO:0000256" key="5">
    <source>
        <dbReference type="SAM" id="MobiDB-lite"/>
    </source>
</evidence>
<dbReference type="VEuPathDB" id="VectorBase:ASTEI20_036583"/>
<evidence type="ECO:0000256" key="3">
    <source>
        <dbReference type="ARBA" id="ARBA00022989"/>
    </source>
</evidence>
<reference evidence="8" key="1">
    <citation type="journal article" date="2014" name="Genome Biol.">
        <title>Genome analysis of a major urban malaria vector mosquito, Anopheles stephensi.</title>
        <authorList>
            <person name="Jiang X."/>
            <person name="Peery A."/>
            <person name="Hall A.B."/>
            <person name="Sharma A."/>
            <person name="Chen X.G."/>
            <person name="Waterhouse R.M."/>
            <person name="Komissarov A."/>
            <person name="Riehle M.M."/>
            <person name="Shouche Y."/>
            <person name="Sharakhova M.V."/>
            <person name="Lawson D."/>
            <person name="Pakpour N."/>
            <person name="Arensburger P."/>
            <person name="Davidson V.L."/>
            <person name="Eiglmeier K."/>
            <person name="Emrich S."/>
            <person name="George P."/>
            <person name="Kennedy R.C."/>
            <person name="Mane S.P."/>
            <person name="Maslen G."/>
            <person name="Oringanje C."/>
            <person name="Qi Y."/>
            <person name="Settlage R."/>
            <person name="Tojo M."/>
            <person name="Tubio J.M."/>
            <person name="Unger M.F."/>
            <person name="Wang B."/>
            <person name="Vernick K.D."/>
            <person name="Ribeiro J.M."/>
            <person name="James A.A."/>
            <person name="Michel K."/>
            <person name="Riehle M.A."/>
            <person name="Luckhart S."/>
            <person name="Sharakhov I.V."/>
            <person name="Tu Z."/>
        </authorList>
    </citation>
    <scope>NUCLEOTIDE SEQUENCE [LARGE SCALE GENOMIC DNA]</scope>
    <source>
        <strain evidence="8">Indian</strain>
    </source>
</reference>
<sequence>MLNGTSFISMRSIASKLVASDELGKVNSLFGVAEALMPLVYAPLYTTVYSLSINVLPGAFFLLGGALTSPAVVIFLWMYRVHRREARELAEEKRAEDKYRQLDDSAESNGCRTIGTEPLERKRTVRPDYGTGIANAAFEDENVIAGRQDKQHHPMTTPMTTAVNQSKL</sequence>
<keyword evidence="2 6" id="KW-0812">Transmembrane</keyword>
<evidence type="ECO:0000256" key="6">
    <source>
        <dbReference type="SAM" id="Phobius"/>
    </source>
</evidence>
<evidence type="ECO:0000256" key="2">
    <source>
        <dbReference type="ARBA" id="ARBA00022692"/>
    </source>
</evidence>
<name>A0A182Y8L8_ANOST</name>
<evidence type="ECO:0000256" key="4">
    <source>
        <dbReference type="ARBA" id="ARBA00023136"/>
    </source>
</evidence>
<evidence type="ECO:0000313" key="8">
    <source>
        <dbReference type="Proteomes" id="UP000076408"/>
    </source>
</evidence>
<dbReference type="OMA" id="GRQDKQH"/>
<feature type="transmembrane region" description="Helical" evidence="6">
    <location>
        <begin position="59"/>
        <end position="79"/>
    </location>
</feature>
<dbReference type="SUPFAM" id="SSF103473">
    <property type="entry name" value="MFS general substrate transporter"/>
    <property type="match status" value="1"/>
</dbReference>
<feature type="compositionally biased region" description="Polar residues" evidence="5">
    <location>
        <begin position="157"/>
        <end position="168"/>
    </location>
</feature>
<dbReference type="PANTHER" id="PTHR23507">
    <property type="entry name" value="ZGC:174356"/>
    <property type="match status" value="1"/>
</dbReference>
<feature type="region of interest" description="Disordered" evidence="5">
    <location>
        <begin position="148"/>
        <end position="168"/>
    </location>
</feature>
<keyword evidence="3 6" id="KW-1133">Transmembrane helix</keyword>
<dbReference type="GO" id="GO:0022857">
    <property type="term" value="F:transmembrane transporter activity"/>
    <property type="evidence" value="ECO:0007669"/>
    <property type="project" value="TreeGrafter"/>
</dbReference>
<proteinExistence type="predicted"/>
<evidence type="ECO:0000256" key="1">
    <source>
        <dbReference type="ARBA" id="ARBA00004141"/>
    </source>
</evidence>
<reference evidence="7" key="2">
    <citation type="submission" date="2020-05" db="UniProtKB">
        <authorList>
            <consortium name="EnsemblMetazoa"/>
        </authorList>
    </citation>
    <scope>IDENTIFICATION</scope>
    <source>
        <strain evidence="7">Indian</strain>
    </source>
</reference>
<accession>A0A182Y8L8</accession>
<dbReference type="PANTHER" id="PTHR23507:SF1">
    <property type="entry name" value="FI18259P1-RELATED"/>
    <property type="match status" value="1"/>
</dbReference>
<dbReference type="VEuPathDB" id="VectorBase:ASTEI04804"/>
<comment type="subcellular location">
    <subcellularLocation>
        <location evidence="1">Membrane</location>
        <topology evidence="1">Multi-pass membrane protein</topology>
    </subcellularLocation>
</comment>
<dbReference type="EnsemblMetazoa" id="ASTEI04804-RA">
    <property type="protein sequence ID" value="ASTEI04804-PA"/>
    <property type="gene ID" value="ASTEI04804"/>
</dbReference>
<dbReference type="AlphaFoldDB" id="A0A182Y8L8"/>
<dbReference type="GO" id="GO:0016020">
    <property type="term" value="C:membrane"/>
    <property type="evidence" value="ECO:0007669"/>
    <property type="project" value="UniProtKB-SubCell"/>
</dbReference>
<protein>
    <submittedName>
        <fullName evidence="7">Uncharacterized protein</fullName>
    </submittedName>
</protein>
<organism evidence="7 8">
    <name type="scientific">Anopheles stephensi</name>
    <name type="common">Indo-Pakistan malaria mosquito</name>
    <dbReference type="NCBI Taxonomy" id="30069"/>
    <lineage>
        <taxon>Eukaryota</taxon>
        <taxon>Metazoa</taxon>
        <taxon>Ecdysozoa</taxon>
        <taxon>Arthropoda</taxon>
        <taxon>Hexapoda</taxon>
        <taxon>Insecta</taxon>
        <taxon>Pterygota</taxon>
        <taxon>Neoptera</taxon>
        <taxon>Endopterygota</taxon>
        <taxon>Diptera</taxon>
        <taxon>Nematocera</taxon>
        <taxon>Culicoidea</taxon>
        <taxon>Culicidae</taxon>
        <taxon>Anophelinae</taxon>
        <taxon>Anopheles</taxon>
    </lineage>
</organism>
<keyword evidence="8" id="KW-1185">Reference proteome</keyword>
<dbReference type="InterPro" id="IPR036259">
    <property type="entry name" value="MFS_trans_sf"/>
</dbReference>
<keyword evidence="4 6" id="KW-0472">Membrane</keyword>
<dbReference type="Proteomes" id="UP000076408">
    <property type="component" value="Unassembled WGS sequence"/>
</dbReference>
<evidence type="ECO:0000313" key="7">
    <source>
        <dbReference type="EnsemblMetazoa" id="ASTEI04804-PA"/>
    </source>
</evidence>